<organism evidence="2 3">
    <name type="scientific">Dendrothele bispora (strain CBS 962.96)</name>
    <dbReference type="NCBI Taxonomy" id="1314807"/>
    <lineage>
        <taxon>Eukaryota</taxon>
        <taxon>Fungi</taxon>
        <taxon>Dikarya</taxon>
        <taxon>Basidiomycota</taxon>
        <taxon>Agaricomycotina</taxon>
        <taxon>Agaricomycetes</taxon>
        <taxon>Agaricomycetidae</taxon>
        <taxon>Agaricales</taxon>
        <taxon>Agaricales incertae sedis</taxon>
        <taxon>Dendrothele</taxon>
    </lineage>
</organism>
<keyword evidence="3" id="KW-1185">Reference proteome</keyword>
<protein>
    <submittedName>
        <fullName evidence="2">Uncharacterized protein</fullName>
    </submittedName>
</protein>
<feature type="compositionally biased region" description="Basic residues" evidence="1">
    <location>
        <begin position="1"/>
        <end position="11"/>
    </location>
</feature>
<gene>
    <name evidence="2" type="ORF">K435DRAFT_854808</name>
</gene>
<sequence length="107" mass="11609">MQGTRVSKKSIKTTSHVESEGNPLKTVLSTPSPACLVKSSSRSYTQTNGQIQPVLLPILPGNRDTHQPEAPDEKIALSQESLKDVSKEKEEALCSVDVTDDEDGIFD</sequence>
<reference evidence="2 3" key="1">
    <citation type="journal article" date="2019" name="Nat. Ecol. Evol.">
        <title>Megaphylogeny resolves global patterns of mushroom evolution.</title>
        <authorList>
            <person name="Varga T."/>
            <person name="Krizsan K."/>
            <person name="Foldi C."/>
            <person name="Dima B."/>
            <person name="Sanchez-Garcia M."/>
            <person name="Sanchez-Ramirez S."/>
            <person name="Szollosi G.J."/>
            <person name="Szarkandi J.G."/>
            <person name="Papp V."/>
            <person name="Albert L."/>
            <person name="Andreopoulos W."/>
            <person name="Angelini C."/>
            <person name="Antonin V."/>
            <person name="Barry K.W."/>
            <person name="Bougher N.L."/>
            <person name="Buchanan P."/>
            <person name="Buyck B."/>
            <person name="Bense V."/>
            <person name="Catcheside P."/>
            <person name="Chovatia M."/>
            <person name="Cooper J."/>
            <person name="Damon W."/>
            <person name="Desjardin D."/>
            <person name="Finy P."/>
            <person name="Geml J."/>
            <person name="Haridas S."/>
            <person name="Hughes K."/>
            <person name="Justo A."/>
            <person name="Karasinski D."/>
            <person name="Kautmanova I."/>
            <person name="Kiss B."/>
            <person name="Kocsube S."/>
            <person name="Kotiranta H."/>
            <person name="LaButti K.M."/>
            <person name="Lechner B.E."/>
            <person name="Liimatainen K."/>
            <person name="Lipzen A."/>
            <person name="Lukacs Z."/>
            <person name="Mihaltcheva S."/>
            <person name="Morgado L.N."/>
            <person name="Niskanen T."/>
            <person name="Noordeloos M.E."/>
            <person name="Ohm R.A."/>
            <person name="Ortiz-Santana B."/>
            <person name="Ovrebo C."/>
            <person name="Racz N."/>
            <person name="Riley R."/>
            <person name="Savchenko A."/>
            <person name="Shiryaev A."/>
            <person name="Soop K."/>
            <person name="Spirin V."/>
            <person name="Szebenyi C."/>
            <person name="Tomsovsky M."/>
            <person name="Tulloss R.E."/>
            <person name="Uehling J."/>
            <person name="Grigoriev I.V."/>
            <person name="Vagvolgyi C."/>
            <person name="Papp T."/>
            <person name="Martin F.M."/>
            <person name="Miettinen O."/>
            <person name="Hibbett D.S."/>
            <person name="Nagy L.G."/>
        </authorList>
    </citation>
    <scope>NUCLEOTIDE SEQUENCE [LARGE SCALE GENOMIC DNA]</scope>
    <source>
        <strain evidence="2 3">CBS 962.96</strain>
    </source>
</reference>
<accession>A0A4S8MCS1</accession>
<proteinExistence type="predicted"/>
<dbReference type="EMBL" id="ML179105">
    <property type="protein sequence ID" value="THV00335.1"/>
    <property type="molecule type" value="Genomic_DNA"/>
</dbReference>
<feature type="region of interest" description="Disordered" evidence="1">
    <location>
        <begin position="1"/>
        <end position="31"/>
    </location>
</feature>
<evidence type="ECO:0000313" key="2">
    <source>
        <dbReference type="EMBL" id="THV00335.1"/>
    </source>
</evidence>
<evidence type="ECO:0000256" key="1">
    <source>
        <dbReference type="SAM" id="MobiDB-lite"/>
    </source>
</evidence>
<name>A0A4S8MCS1_DENBC</name>
<dbReference type="Proteomes" id="UP000297245">
    <property type="component" value="Unassembled WGS sequence"/>
</dbReference>
<evidence type="ECO:0000313" key="3">
    <source>
        <dbReference type="Proteomes" id="UP000297245"/>
    </source>
</evidence>
<dbReference type="AlphaFoldDB" id="A0A4S8MCS1"/>